<dbReference type="Proteomes" id="UP000002051">
    <property type="component" value="Chromosome 2"/>
</dbReference>
<proteinExistence type="predicted"/>
<evidence type="ECO:0000313" key="2">
    <source>
        <dbReference type="EMBL" id="AES68166.1"/>
    </source>
</evidence>
<accession>G7II79</accession>
<name>G7II79_MEDTR</name>
<feature type="compositionally biased region" description="Basic and acidic residues" evidence="1">
    <location>
        <begin position="69"/>
        <end position="79"/>
    </location>
</feature>
<dbReference type="PaxDb" id="3880-AES68166"/>
<feature type="region of interest" description="Disordered" evidence="1">
    <location>
        <begin position="28"/>
        <end position="79"/>
    </location>
</feature>
<evidence type="ECO:0000313" key="4">
    <source>
        <dbReference type="Proteomes" id="UP000002051"/>
    </source>
</evidence>
<dbReference type="HOGENOM" id="CLU_2609624_0_0_1"/>
<evidence type="ECO:0000313" key="3">
    <source>
        <dbReference type="EnsemblPlants" id="AES68166"/>
    </source>
</evidence>
<dbReference type="EMBL" id="CM001218">
    <property type="protein sequence ID" value="AES68166.1"/>
    <property type="molecule type" value="Genomic_DNA"/>
</dbReference>
<gene>
    <name evidence="2" type="ordered locus">MTR_2g103970</name>
</gene>
<dbReference type="EnsemblPlants" id="AES68166">
    <property type="protein sequence ID" value="AES68166"/>
    <property type="gene ID" value="MTR_2g103970"/>
</dbReference>
<reference evidence="3" key="3">
    <citation type="submission" date="2015-04" db="UniProtKB">
        <authorList>
            <consortium name="EnsemblPlants"/>
        </authorList>
    </citation>
    <scope>IDENTIFICATION</scope>
    <source>
        <strain evidence="3">cv. Jemalong A17</strain>
    </source>
</reference>
<keyword evidence="4" id="KW-1185">Reference proteome</keyword>
<reference evidence="2 4" key="1">
    <citation type="journal article" date="2011" name="Nature">
        <title>The Medicago genome provides insight into the evolution of rhizobial symbioses.</title>
        <authorList>
            <person name="Young N.D."/>
            <person name="Debelle F."/>
            <person name="Oldroyd G.E."/>
            <person name="Geurts R."/>
            <person name="Cannon S.B."/>
            <person name="Udvardi M.K."/>
            <person name="Benedito V.A."/>
            <person name="Mayer K.F."/>
            <person name="Gouzy J."/>
            <person name="Schoof H."/>
            <person name="Van de Peer Y."/>
            <person name="Proost S."/>
            <person name="Cook D.R."/>
            <person name="Meyers B.C."/>
            <person name="Spannagl M."/>
            <person name="Cheung F."/>
            <person name="De Mita S."/>
            <person name="Krishnakumar V."/>
            <person name="Gundlach H."/>
            <person name="Zhou S."/>
            <person name="Mudge J."/>
            <person name="Bharti A.K."/>
            <person name="Murray J.D."/>
            <person name="Naoumkina M.A."/>
            <person name="Rosen B."/>
            <person name="Silverstein K.A."/>
            <person name="Tang H."/>
            <person name="Rombauts S."/>
            <person name="Zhao P.X."/>
            <person name="Zhou P."/>
            <person name="Barbe V."/>
            <person name="Bardou P."/>
            <person name="Bechner M."/>
            <person name="Bellec A."/>
            <person name="Berger A."/>
            <person name="Berges H."/>
            <person name="Bidwell S."/>
            <person name="Bisseling T."/>
            <person name="Choisne N."/>
            <person name="Couloux A."/>
            <person name="Denny R."/>
            <person name="Deshpande S."/>
            <person name="Dai X."/>
            <person name="Doyle J.J."/>
            <person name="Dudez A.M."/>
            <person name="Farmer A.D."/>
            <person name="Fouteau S."/>
            <person name="Franken C."/>
            <person name="Gibelin C."/>
            <person name="Gish J."/>
            <person name="Goldstein S."/>
            <person name="Gonzalez A.J."/>
            <person name="Green P.J."/>
            <person name="Hallab A."/>
            <person name="Hartog M."/>
            <person name="Hua A."/>
            <person name="Humphray S.J."/>
            <person name="Jeong D.H."/>
            <person name="Jing Y."/>
            <person name="Jocker A."/>
            <person name="Kenton S.M."/>
            <person name="Kim D.J."/>
            <person name="Klee K."/>
            <person name="Lai H."/>
            <person name="Lang C."/>
            <person name="Lin S."/>
            <person name="Macmil S.L."/>
            <person name="Magdelenat G."/>
            <person name="Matthews L."/>
            <person name="McCorrison J."/>
            <person name="Monaghan E.L."/>
            <person name="Mun J.H."/>
            <person name="Najar F.Z."/>
            <person name="Nicholson C."/>
            <person name="Noirot C."/>
            <person name="O'Bleness M."/>
            <person name="Paule C.R."/>
            <person name="Poulain J."/>
            <person name="Prion F."/>
            <person name="Qin B."/>
            <person name="Qu C."/>
            <person name="Retzel E.F."/>
            <person name="Riddle C."/>
            <person name="Sallet E."/>
            <person name="Samain S."/>
            <person name="Samson N."/>
            <person name="Sanders I."/>
            <person name="Saurat O."/>
            <person name="Scarpelli C."/>
            <person name="Schiex T."/>
            <person name="Segurens B."/>
            <person name="Severin A.J."/>
            <person name="Sherrier D.J."/>
            <person name="Shi R."/>
            <person name="Sims S."/>
            <person name="Singer S.R."/>
            <person name="Sinharoy S."/>
            <person name="Sterck L."/>
            <person name="Viollet A."/>
            <person name="Wang B.B."/>
            <person name="Wang K."/>
            <person name="Wang M."/>
            <person name="Wang X."/>
            <person name="Warfsmann J."/>
            <person name="Weissenbach J."/>
            <person name="White D.D."/>
            <person name="White J.D."/>
            <person name="Wiley G.B."/>
            <person name="Wincker P."/>
            <person name="Xing Y."/>
            <person name="Yang L."/>
            <person name="Yao Z."/>
            <person name="Ying F."/>
            <person name="Zhai J."/>
            <person name="Zhou L."/>
            <person name="Zuber A."/>
            <person name="Denarie J."/>
            <person name="Dixon R.A."/>
            <person name="May G.D."/>
            <person name="Schwartz D.C."/>
            <person name="Rogers J."/>
            <person name="Quetier F."/>
            <person name="Town C.D."/>
            <person name="Roe B.A."/>
        </authorList>
    </citation>
    <scope>NUCLEOTIDE SEQUENCE [LARGE SCALE GENOMIC DNA]</scope>
    <source>
        <strain evidence="2">A17</strain>
        <strain evidence="3 4">cv. Jemalong A17</strain>
    </source>
</reference>
<evidence type="ECO:0000256" key="1">
    <source>
        <dbReference type="SAM" id="MobiDB-lite"/>
    </source>
</evidence>
<organism evidence="2 4">
    <name type="scientific">Medicago truncatula</name>
    <name type="common">Barrel medic</name>
    <name type="synonym">Medicago tribuloides</name>
    <dbReference type="NCBI Taxonomy" id="3880"/>
    <lineage>
        <taxon>Eukaryota</taxon>
        <taxon>Viridiplantae</taxon>
        <taxon>Streptophyta</taxon>
        <taxon>Embryophyta</taxon>
        <taxon>Tracheophyta</taxon>
        <taxon>Spermatophyta</taxon>
        <taxon>Magnoliopsida</taxon>
        <taxon>eudicotyledons</taxon>
        <taxon>Gunneridae</taxon>
        <taxon>Pentapetalae</taxon>
        <taxon>rosids</taxon>
        <taxon>fabids</taxon>
        <taxon>Fabales</taxon>
        <taxon>Fabaceae</taxon>
        <taxon>Papilionoideae</taxon>
        <taxon>50 kb inversion clade</taxon>
        <taxon>NPAAA clade</taxon>
        <taxon>Hologalegina</taxon>
        <taxon>IRL clade</taxon>
        <taxon>Trifolieae</taxon>
        <taxon>Medicago</taxon>
    </lineage>
</organism>
<protein>
    <submittedName>
        <fullName evidence="2 3">Uncharacterized protein</fullName>
    </submittedName>
</protein>
<reference evidence="2 4" key="2">
    <citation type="journal article" date="2014" name="BMC Genomics">
        <title>An improved genome release (version Mt4.0) for the model legume Medicago truncatula.</title>
        <authorList>
            <person name="Tang H."/>
            <person name="Krishnakumar V."/>
            <person name="Bidwell S."/>
            <person name="Rosen B."/>
            <person name="Chan A."/>
            <person name="Zhou S."/>
            <person name="Gentzbittel L."/>
            <person name="Childs K.L."/>
            <person name="Yandell M."/>
            <person name="Gundlach H."/>
            <person name="Mayer K.F."/>
            <person name="Schwartz D.C."/>
            <person name="Town C.D."/>
        </authorList>
    </citation>
    <scope>GENOME REANNOTATION</scope>
    <source>
        <strain evidence="3 4">cv. Jemalong A17</strain>
    </source>
</reference>
<dbReference type="AlphaFoldDB" id="G7II79"/>
<sequence length="79" mass="9136">MKQFAWSYNEVSKHDFEYCRDILLTKKRKSRVANSESSSHETDATPKNASGLVSDDEHGKQLVRPQENVLREQESSFSF</sequence>